<dbReference type="Pfam" id="PF20178">
    <property type="entry name" value="ToxA_N"/>
    <property type="match status" value="1"/>
</dbReference>
<feature type="domain" description="NEL" evidence="4">
    <location>
        <begin position="1229"/>
        <end position="1523"/>
    </location>
</feature>
<evidence type="ECO:0000256" key="1">
    <source>
        <dbReference type="ARBA" id="ARBA00022614"/>
    </source>
</evidence>
<keyword evidence="3" id="KW-0832">Ubl conjugation</keyword>
<dbReference type="InterPro" id="IPR029487">
    <property type="entry name" value="NEL_dom"/>
</dbReference>
<dbReference type="PANTHER" id="PTHR48051">
    <property type="match status" value="1"/>
</dbReference>
<dbReference type="PROSITE" id="PS52053">
    <property type="entry name" value="NEL"/>
    <property type="match status" value="1"/>
</dbReference>
<keyword evidence="3" id="KW-0964">Secreted</keyword>
<name>A0ABS6QME9_9PSED</name>
<keyword evidence="3" id="KW-0808">Transferase</keyword>
<dbReference type="EMBL" id="JAHSTU010000002">
    <property type="protein sequence ID" value="MBV4520126.1"/>
    <property type="molecule type" value="Genomic_DNA"/>
</dbReference>
<organism evidence="5 6">
    <name type="scientific">Pseudomonas azerbaijanoccidentalis</name>
    <dbReference type="NCBI Taxonomy" id="2842347"/>
    <lineage>
        <taxon>Bacteria</taxon>
        <taxon>Pseudomonadati</taxon>
        <taxon>Pseudomonadota</taxon>
        <taxon>Gammaproteobacteria</taxon>
        <taxon>Pseudomonadales</taxon>
        <taxon>Pseudomonadaceae</taxon>
        <taxon>Pseudomonas</taxon>
    </lineage>
</organism>
<evidence type="ECO:0000256" key="3">
    <source>
        <dbReference type="PROSITE-ProRule" id="PRU01398"/>
    </source>
</evidence>
<comment type="similarity">
    <text evidence="3">Belongs to the LRR-containing bacterial E3 ligase family.</text>
</comment>
<dbReference type="Pfam" id="PF14496">
    <property type="entry name" value="NEL"/>
    <property type="match status" value="1"/>
</dbReference>
<protein>
    <recommendedName>
        <fullName evidence="4">NEL domain-containing protein</fullName>
    </recommendedName>
</protein>
<dbReference type="Proteomes" id="UP001049200">
    <property type="component" value="Unassembled WGS sequence"/>
</dbReference>
<evidence type="ECO:0000256" key="2">
    <source>
        <dbReference type="ARBA" id="ARBA00022737"/>
    </source>
</evidence>
<reference evidence="5" key="1">
    <citation type="submission" date="2021-06" db="EMBL/GenBank/DDBJ databases">
        <title>Updating the genus Pseudomonas: Description of 43 new species and partition of the Pseudomonas putida group.</title>
        <authorList>
            <person name="Girard L."/>
            <person name="Lood C."/>
            <person name="Vandamme P."/>
            <person name="Rokni-Zadeh H."/>
            <person name="Van Noort V."/>
            <person name="Hofte M."/>
            <person name="Lavigne R."/>
            <person name="De Mot R."/>
        </authorList>
    </citation>
    <scope>NUCLEOTIDE SEQUENCE</scope>
    <source>
        <strain evidence="5">SWRI74</strain>
    </source>
</reference>
<feature type="active site" description="Glycyl thioester intermediate" evidence="3">
    <location>
        <position position="1317"/>
    </location>
</feature>
<dbReference type="InterPro" id="IPR046673">
    <property type="entry name" value="ToxA_N"/>
</dbReference>
<dbReference type="PANTHER" id="PTHR48051:SF1">
    <property type="entry name" value="RAS SUPPRESSOR PROTEIN 1"/>
    <property type="match status" value="1"/>
</dbReference>
<keyword evidence="2" id="KW-0677">Repeat</keyword>
<dbReference type="RefSeq" id="WP_217871091.1">
    <property type="nucleotide sequence ID" value="NZ_JAHSTU010000002.1"/>
</dbReference>
<proteinExistence type="inferred from homology"/>
<keyword evidence="1" id="KW-0433">Leucine-rich repeat</keyword>
<keyword evidence="3" id="KW-1035">Host cytoplasm</keyword>
<keyword evidence="3" id="KW-0833">Ubl conjugation pathway</keyword>
<gene>
    <name evidence="5" type="ORF">KVG88_08635</name>
</gene>
<sequence>MLNPYKIPDQLANDLADKSVHFDLIKKAIPTWLEDTSIARVNELKADRIIAPDPLRKATQALQQRLKNDIQLNWTTQNTVDRALTELQDVYAFARPILQQALKQRFGVDDDVEQTWLRLYAPVKTAWWVHDFSGGTTSRTVSLLDAALHNFSNNETFHPDSEFISRPDERGHFVVKRLKHKLSIDQFKSLCRELNIGARYQEHLKEFLLSTNPVASNYLRYIVIRNQQSALKVAALMALMKSDIDQQAYDVVQGMLDDPSKVQWNGKAVGYYTLSMMDTRLVGIVLIIPESASGPVPIMAYVPHDPEHPLKQYPSSLEFMAELTRQLRDVPASKSYQQYFSQFVPHEQRGHFFAGLNNRLSQIKWQPVPPGSSLPTWRETPVANPNLGFSVSRINANREAASATDLWSYDYQQKLNKILNDAREIAISTEYADRMARWAWWDNLEKMLSDMFNAALFVAIPFVPGLGELMLAYTAYQLTEEVVEGVVDLAEGQVTEAAEQTLNVLESVVQLGAFAAAGAVGNVARAKLSPFFESLKPVQTASGRTRLWNPELAPYEQSGGALPSSAQPDGSGVYQHQGQQLIRLDNKLFEVQKDPATGQHRILHPQRSDAYAPTLRHNSHGAWVSETENPREWEGTTLMRRLGHTTDAFSDTQLERIRQISGTEEAELRRMHIEHAPPPPLLTDTLQRLGAPVNSPPALPPEMAALFSGYPELPEPVAEKIFAGATPSELQQMTLHKRLPLRLRCQARELQFETQAVRAAHGLYDNALVSGNTERLVLGTLRMQTDTFGNLRIDIRQGALDGELRCSAGPEDAAQVRVMVRNESGKYEVRDTEDQLIHAADDFLPALLQAMGQDGRRAIGYRAGDVEFFKHWIIAKTETPSERRAVLATPPIRAVAEHETLLLVRGAATSRAGETLHERIQDLYSDFSDHEVDTFANALIARGDALRAIEQCEDELDELRVILNRWEFQQPQTWGPGSSEFRDGGGQHIAEHLIECFERKKTGLGSRLDLDNYALDLSREMLPLDLETWWSRRPPELRKFLDKVNVLKLDRTYFSSELNGLLKDFPNLHELSAQNCDLKRLPDSIGAMHRLERLQLSDNQIVFDANAVLRLKQLTFLEILRLEGNPLAMAPDIGRMPRLKVVALKNTGLTSWPDGVLAKTRPRGFFLDLRDNPLSVIPEVVPGRPEAWVIARTRLNVGDLSEMNQLRYQEIRRSVELPPEPLVTAHPTDYGTTADNWADVPGFGIESGASFQELSEDPRSHAFIEAVLKQERSSDYAAGGLIRHQLVQRMARMLDAVYIDTQLREQLYTMAIAPVDCADAGAQLFNTMGIRVLASEAYSYSTDPAQLQRKLVTLAKGAARLEHVNEIARADVASRGGTPDDVEIYLAYQTSLASRLNLPWQSEGMLYRPVAGVTDTMIDQAYDTVLALGEGDGLINKMLEQDFWERYLGEKWPVEIQTNKRLYQSKYEKLEELRTTQLQWLESTSDVEKAVLRNRLRELINDLPIPETVVFADEPISDSDFDRFLVDLGDEEKQLARQLTREALRKAGQ</sequence>
<comment type="caution">
    <text evidence="5">The sequence shown here is derived from an EMBL/GenBank/DDBJ whole genome shotgun (WGS) entry which is preliminary data.</text>
</comment>
<evidence type="ECO:0000313" key="6">
    <source>
        <dbReference type="Proteomes" id="UP001049200"/>
    </source>
</evidence>
<comment type="PTM">
    <text evidence="3">Ubiquitinated in the presence of host E1 ubiquitin-activating enzyme, E2 ubiquitin-conjugating enzyme and ubiquitin.</text>
</comment>
<keyword evidence="6" id="KW-1185">Reference proteome</keyword>
<dbReference type="InterPro" id="IPR050216">
    <property type="entry name" value="LRR_domain-containing"/>
</dbReference>
<evidence type="ECO:0000259" key="4">
    <source>
        <dbReference type="PROSITE" id="PS52053"/>
    </source>
</evidence>
<accession>A0ABS6QME9</accession>
<evidence type="ECO:0000313" key="5">
    <source>
        <dbReference type="EMBL" id="MBV4520126.1"/>
    </source>
</evidence>